<dbReference type="Proteomes" id="UP000726737">
    <property type="component" value="Unassembled WGS sequence"/>
</dbReference>
<gene>
    <name evidence="1" type="ORF">BG011_003442</name>
</gene>
<dbReference type="OrthoDB" id="4161332at2759"/>
<accession>A0A9P6PHS2</accession>
<dbReference type="AlphaFoldDB" id="A0A9P6PHS2"/>
<proteinExistence type="predicted"/>
<comment type="caution">
    <text evidence="1">The sequence shown here is derived from an EMBL/GenBank/DDBJ whole genome shotgun (WGS) entry which is preliminary data.</text>
</comment>
<feature type="non-terminal residue" evidence="1">
    <location>
        <position position="184"/>
    </location>
</feature>
<keyword evidence="2" id="KW-1185">Reference proteome</keyword>
<protein>
    <submittedName>
        <fullName evidence="1">Uncharacterized protein</fullName>
    </submittedName>
</protein>
<reference evidence="1" key="1">
    <citation type="journal article" date="2020" name="Fungal Divers.">
        <title>Resolving the Mortierellaceae phylogeny through synthesis of multi-gene phylogenetics and phylogenomics.</title>
        <authorList>
            <person name="Vandepol N."/>
            <person name="Liber J."/>
            <person name="Desiro A."/>
            <person name="Na H."/>
            <person name="Kennedy M."/>
            <person name="Barry K."/>
            <person name="Grigoriev I.V."/>
            <person name="Miller A.N."/>
            <person name="O'Donnell K."/>
            <person name="Stajich J.E."/>
            <person name="Bonito G."/>
        </authorList>
    </citation>
    <scope>NUCLEOTIDE SEQUENCE</scope>
    <source>
        <strain evidence="1">KOD948</strain>
    </source>
</reference>
<sequence length="184" mass="19570">MACLLAAGTVHVHNAITPTPSNRETTRAGLSKTVKAAHELVKTFPVAESLIAVALDVFASQTSSVPTEMAASFIDISTFVAPFIDMTQLQSTSIGNIYEAARLAKLAKDGPGPAPSIQLRHPYGNFSMPLPEQVKDQSSTNLSSMWQSQIATAVAMAAIAFGGTDPQQEQQFFANPLELPEALR</sequence>
<evidence type="ECO:0000313" key="2">
    <source>
        <dbReference type="Proteomes" id="UP000726737"/>
    </source>
</evidence>
<organism evidence="1 2">
    <name type="scientific">Mortierella polycephala</name>
    <dbReference type="NCBI Taxonomy" id="41804"/>
    <lineage>
        <taxon>Eukaryota</taxon>
        <taxon>Fungi</taxon>
        <taxon>Fungi incertae sedis</taxon>
        <taxon>Mucoromycota</taxon>
        <taxon>Mortierellomycotina</taxon>
        <taxon>Mortierellomycetes</taxon>
        <taxon>Mortierellales</taxon>
        <taxon>Mortierellaceae</taxon>
        <taxon>Mortierella</taxon>
    </lineage>
</organism>
<dbReference type="EMBL" id="JAAAJA010002287">
    <property type="protein sequence ID" value="KAG0241787.1"/>
    <property type="molecule type" value="Genomic_DNA"/>
</dbReference>
<evidence type="ECO:0000313" key="1">
    <source>
        <dbReference type="EMBL" id="KAG0241787.1"/>
    </source>
</evidence>
<name>A0A9P6PHS2_9FUNG</name>